<dbReference type="InterPro" id="IPR048979">
    <property type="entry name" value="AP5B1_middle"/>
</dbReference>
<dbReference type="InterPro" id="IPR048981">
    <property type="entry name" value="AP5B1_C"/>
</dbReference>
<comment type="caution">
    <text evidence="3">The sequence shown here is derived from an EMBL/GenBank/DDBJ whole genome shotgun (WGS) entry which is preliminary data.</text>
</comment>
<protein>
    <recommendedName>
        <fullName evidence="5">AP-5 complex subunit beta-1</fullName>
    </recommendedName>
</protein>
<dbReference type="Pfam" id="PF21588">
    <property type="entry name" value="AP5B1_middle"/>
    <property type="match status" value="1"/>
</dbReference>
<evidence type="ECO:0008006" key="5">
    <source>
        <dbReference type="Google" id="ProtNLM"/>
    </source>
</evidence>
<dbReference type="PANTHER" id="PTHR34033:SF1">
    <property type="entry name" value="AP-5 COMPLEX SUBUNIT BETA-1"/>
    <property type="match status" value="1"/>
</dbReference>
<dbReference type="PANTHER" id="PTHR34033">
    <property type="entry name" value="AP-5 COMPLEX SUBUNIT BETA-1"/>
    <property type="match status" value="1"/>
</dbReference>
<dbReference type="AlphaFoldDB" id="A0ABC8R5W3"/>
<dbReference type="Pfam" id="PF21590">
    <property type="entry name" value="AP5B1_C"/>
    <property type="match status" value="1"/>
</dbReference>
<reference evidence="3 4" key="1">
    <citation type="submission" date="2024-02" db="EMBL/GenBank/DDBJ databases">
        <authorList>
            <person name="Vignale AGUSTIN F."/>
            <person name="Sosa J E."/>
            <person name="Modenutti C."/>
        </authorList>
    </citation>
    <scope>NUCLEOTIDE SEQUENCE [LARGE SCALE GENOMIC DNA]</scope>
</reference>
<evidence type="ECO:0000313" key="3">
    <source>
        <dbReference type="EMBL" id="CAK9138294.1"/>
    </source>
</evidence>
<feature type="domain" description="AP5B1 C-terminal" evidence="2">
    <location>
        <begin position="620"/>
        <end position="666"/>
    </location>
</feature>
<evidence type="ECO:0000259" key="1">
    <source>
        <dbReference type="Pfam" id="PF21588"/>
    </source>
</evidence>
<accession>A0ABC8R5W3</accession>
<dbReference type="Proteomes" id="UP001642360">
    <property type="component" value="Unassembled WGS sequence"/>
</dbReference>
<feature type="domain" description="AP5B1 middle" evidence="1">
    <location>
        <begin position="31"/>
        <end position="190"/>
    </location>
</feature>
<dbReference type="EMBL" id="CAUOFW020000875">
    <property type="protein sequence ID" value="CAK9138294.1"/>
    <property type="molecule type" value="Genomic_DNA"/>
</dbReference>
<organism evidence="3 4">
    <name type="scientific">Ilex paraguariensis</name>
    <name type="common">yerba mate</name>
    <dbReference type="NCBI Taxonomy" id="185542"/>
    <lineage>
        <taxon>Eukaryota</taxon>
        <taxon>Viridiplantae</taxon>
        <taxon>Streptophyta</taxon>
        <taxon>Embryophyta</taxon>
        <taxon>Tracheophyta</taxon>
        <taxon>Spermatophyta</taxon>
        <taxon>Magnoliopsida</taxon>
        <taxon>eudicotyledons</taxon>
        <taxon>Gunneridae</taxon>
        <taxon>Pentapetalae</taxon>
        <taxon>asterids</taxon>
        <taxon>campanulids</taxon>
        <taxon>Aquifoliales</taxon>
        <taxon>Aquifoliaceae</taxon>
        <taxon>Ilex</taxon>
    </lineage>
</organism>
<sequence>MYSSANTFLGGRQSRLDHLRALSFTYYTRRMLVDLTLEFQGLVPVTVAFIDRLLGCSKHCWLGERLLQAFDEYLLPKLKIDYRLESYFLVFERIAENDTIPPVGLLELLTKFMIILVDKHGPDTGLKSWSHGSKVLGICRTMLMHHHSSRLFLGLSRLLTFTCLYFPDLEVRDDARIYLRMLICVPGRKLRHILNIGEQLPGISPSPHSSSFFSVQSPRLSRDLKKSRNISSYIHFERVVPLLVKHSWSLSLSSLGIDGNKPGYLEGIWDNELTSEQTELDSSTIIQLSSETERIDQPQEPLRVMDSKISEIVRILRMHFSSIPDFRHMPGLKIRISCTLRFKSEPFNRIWGVDLPANGLDGVDALPAIYATVLKYSSSAPYGSIPSYHIPFLLGEPPENNNFFSGTNCLDIVPVENGSGEEESFKAPVMIELEPQEPTPGLVDVFIETNAENGQIISGQLQSITVGIEDMFLKAIVPDDVGGDAVPGYYADLFSALWEACGTTCSTGRETFPLKGGKGISAINGTRSVKLLEVPATSLIQAVERYLAPFVVSVNDEPLVNIVRERGIISDIIWKDLTSDSAHDVTALDTSFDSGPLYLKYTDDEHEQATHSHTSNKNIGFFHILIFLPPRFHLLFQMEVCDLSTLVRIRTDHWPCLAYIDDYLEALFFA</sequence>
<name>A0ABC8R5W3_9AQUA</name>
<proteinExistence type="predicted"/>
<gene>
    <name evidence="3" type="ORF">ILEXP_LOCUS5396</name>
</gene>
<dbReference type="InterPro" id="IPR038741">
    <property type="entry name" value="AP5B1"/>
</dbReference>
<keyword evidence="4" id="KW-1185">Reference proteome</keyword>
<evidence type="ECO:0000259" key="2">
    <source>
        <dbReference type="Pfam" id="PF21590"/>
    </source>
</evidence>
<evidence type="ECO:0000313" key="4">
    <source>
        <dbReference type="Proteomes" id="UP001642360"/>
    </source>
</evidence>